<organism evidence="2 3">
    <name type="scientific">Obba rivulosa</name>
    <dbReference type="NCBI Taxonomy" id="1052685"/>
    <lineage>
        <taxon>Eukaryota</taxon>
        <taxon>Fungi</taxon>
        <taxon>Dikarya</taxon>
        <taxon>Basidiomycota</taxon>
        <taxon>Agaricomycotina</taxon>
        <taxon>Agaricomycetes</taxon>
        <taxon>Polyporales</taxon>
        <taxon>Gelatoporiaceae</taxon>
        <taxon>Obba</taxon>
    </lineage>
</organism>
<dbReference type="InterPro" id="IPR054000">
    <property type="entry name" value="MLKL_N"/>
</dbReference>
<dbReference type="Proteomes" id="UP000250043">
    <property type="component" value="Unassembled WGS sequence"/>
</dbReference>
<feature type="domain" description="Mixed lineage kinase" evidence="1">
    <location>
        <begin position="38"/>
        <end position="143"/>
    </location>
</feature>
<protein>
    <recommendedName>
        <fullName evidence="1">Mixed lineage kinase domain-containing protein</fullName>
    </recommendedName>
</protein>
<dbReference type="InterPro" id="IPR059179">
    <property type="entry name" value="MLKL-like_MCAfunc"/>
</dbReference>
<dbReference type="EMBL" id="KV722523">
    <property type="protein sequence ID" value="OCH86534.1"/>
    <property type="molecule type" value="Genomic_DNA"/>
</dbReference>
<dbReference type="CDD" id="cd21037">
    <property type="entry name" value="MLKL_NTD"/>
    <property type="match status" value="1"/>
</dbReference>
<dbReference type="AlphaFoldDB" id="A0A8E2ARB5"/>
<name>A0A8E2ARB5_9APHY</name>
<sequence length="398" mass="45097">MGTVSHKLNSDDVLANTITALEILKSTSDAISMVPLLGAVLGAALSLVSTIDRVRGDRDRSIRLAKRVSNLMMQVERSVASSRNALDDENMATSLAALQSTLMGIQEDLEALAKRTILFRFLHRGSMARRLEEHLERLDDVSRLFTIDCLVALRSKMALSTQYDDQQIRLLRFCDIKLQRNCGEWHSRYGVSGDEWSGEWEGRAVSIRILRGDNSTEHTLRSLVTSLPICHYPYIAQIVGKSHPSVSSRFYVLERGPVSVCHYASVVVSLKKLRWYLQMYVDYEETFRYLQSLNFPLARTGEAHTHDHCLPSLAIKEDGTLLLSAEDLVSRNLDCLAQTFRDLFRDGDRVFEVCDVSFLAGMNSDPISSRQTDRHSIQLPRTHALFFLLFSPMWIAPW</sequence>
<gene>
    <name evidence="2" type="ORF">OBBRIDRAFT_220895</name>
</gene>
<dbReference type="GO" id="GO:0007166">
    <property type="term" value="P:cell surface receptor signaling pathway"/>
    <property type="evidence" value="ECO:0007669"/>
    <property type="project" value="InterPro"/>
</dbReference>
<dbReference type="InterPro" id="IPR036537">
    <property type="entry name" value="Adaptor_Cbl_N_dom_sf"/>
</dbReference>
<dbReference type="Gene3D" id="1.20.930.20">
    <property type="entry name" value="Adaptor protein Cbl, N-terminal domain"/>
    <property type="match status" value="1"/>
</dbReference>
<accession>A0A8E2ARB5</accession>
<dbReference type="OrthoDB" id="2795723at2759"/>
<keyword evidence="3" id="KW-1185">Reference proteome</keyword>
<evidence type="ECO:0000313" key="2">
    <source>
        <dbReference type="EMBL" id="OCH86534.1"/>
    </source>
</evidence>
<evidence type="ECO:0000313" key="3">
    <source>
        <dbReference type="Proteomes" id="UP000250043"/>
    </source>
</evidence>
<reference evidence="2 3" key="1">
    <citation type="submission" date="2016-07" db="EMBL/GenBank/DDBJ databases">
        <title>Draft genome of the white-rot fungus Obba rivulosa 3A-2.</title>
        <authorList>
            <consortium name="DOE Joint Genome Institute"/>
            <person name="Miettinen O."/>
            <person name="Riley R."/>
            <person name="Acob R."/>
            <person name="Barry K."/>
            <person name="Cullen D."/>
            <person name="De Vries R."/>
            <person name="Hainaut M."/>
            <person name="Hatakka A."/>
            <person name="Henrissat B."/>
            <person name="Hilden K."/>
            <person name="Kuo R."/>
            <person name="Labutti K."/>
            <person name="Lipzen A."/>
            <person name="Makela M.R."/>
            <person name="Sandor L."/>
            <person name="Spatafora J.W."/>
            <person name="Grigoriev I.V."/>
            <person name="Hibbett D.S."/>
        </authorList>
    </citation>
    <scope>NUCLEOTIDE SEQUENCE [LARGE SCALE GENOMIC DNA]</scope>
    <source>
        <strain evidence="2 3">3A-2</strain>
    </source>
</reference>
<dbReference type="Pfam" id="PF22215">
    <property type="entry name" value="MLKL_N"/>
    <property type="match status" value="1"/>
</dbReference>
<evidence type="ECO:0000259" key="1">
    <source>
        <dbReference type="Pfam" id="PF22215"/>
    </source>
</evidence>
<proteinExistence type="predicted"/>